<accession>A0A816B7A7</accession>
<dbReference type="Pfam" id="PF10551">
    <property type="entry name" value="MULE"/>
    <property type="match status" value="1"/>
</dbReference>
<name>A0A816B7A7_9BILA</name>
<sequence>REHNHLLDSEDLEIKQFRQGLKERVINDTSPISKIYDEEIRKTNLSSDVLASPPLAHEIQPGLCYARCKLTPTLTTSFAFDIPDCYQSTSTGEKLLFSDSLVRRRERMLLFGSTKQLQVLFDSSTVLLDGTFSATPPFFSQVFTLHGLKFGYNNTIYMFFIIKIRFLIPLAMDRLFKPEIIISDFETGLIPAVAADFPETKHRGCFFHYNQSIYRRIQTSGLGSAYSQDEEIRSGCHKLMALALLPP</sequence>
<dbReference type="EMBL" id="CAJNOQ010037220">
    <property type="protein sequence ID" value="CAF1607645.1"/>
    <property type="molecule type" value="Genomic_DNA"/>
</dbReference>
<feature type="domain" description="MULE transposase" evidence="1">
    <location>
        <begin position="171"/>
        <end position="211"/>
    </location>
</feature>
<evidence type="ECO:0000313" key="4">
    <source>
        <dbReference type="Proteomes" id="UP000663829"/>
    </source>
</evidence>
<dbReference type="Proteomes" id="UP000681722">
    <property type="component" value="Unassembled WGS sequence"/>
</dbReference>
<proteinExistence type="predicted"/>
<dbReference type="InterPro" id="IPR018289">
    <property type="entry name" value="MULE_transposase_dom"/>
</dbReference>
<protein>
    <recommendedName>
        <fullName evidence="1">MULE transposase domain-containing protein</fullName>
    </recommendedName>
</protein>
<dbReference type="OrthoDB" id="10051448at2759"/>
<evidence type="ECO:0000313" key="3">
    <source>
        <dbReference type="EMBL" id="CAF4488399.1"/>
    </source>
</evidence>
<dbReference type="EMBL" id="CAJOBC010103840">
    <property type="protein sequence ID" value="CAF4488399.1"/>
    <property type="molecule type" value="Genomic_DNA"/>
</dbReference>
<keyword evidence="4" id="KW-1185">Reference proteome</keyword>
<feature type="non-terminal residue" evidence="2">
    <location>
        <position position="1"/>
    </location>
</feature>
<evidence type="ECO:0000313" key="2">
    <source>
        <dbReference type="EMBL" id="CAF1607645.1"/>
    </source>
</evidence>
<comment type="caution">
    <text evidence="2">The sequence shown here is derived from an EMBL/GenBank/DDBJ whole genome shotgun (WGS) entry which is preliminary data.</text>
</comment>
<organism evidence="2 4">
    <name type="scientific">Didymodactylos carnosus</name>
    <dbReference type="NCBI Taxonomy" id="1234261"/>
    <lineage>
        <taxon>Eukaryota</taxon>
        <taxon>Metazoa</taxon>
        <taxon>Spiralia</taxon>
        <taxon>Gnathifera</taxon>
        <taxon>Rotifera</taxon>
        <taxon>Eurotatoria</taxon>
        <taxon>Bdelloidea</taxon>
        <taxon>Philodinida</taxon>
        <taxon>Philodinidae</taxon>
        <taxon>Didymodactylos</taxon>
    </lineage>
</organism>
<evidence type="ECO:0000259" key="1">
    <source>
        <dbReference type="Pfam" id="PF10551"/>
    </source>
</evidence>
<reference evidence="2" key="1">
    <citation type="submission" date="2021-02" db="EMBL/GenBank/DDBJ databases">
        <authorList>
            <person name="Nowell W R."/>
        </authorList>
    </citation>
    <scope>NUCLEOTIDE SEQUENCE</scope>
</reference>
<dbReference type="Proteomes" id="UP000663829">
    <property type="component" value="Unassembled WGS sequence"/>
</dbReference>
<dbReference type="AlphaFoldDB" id="A0A816B7A7"/>
<gene>
    <name evidence="2" type="ORF">GPM918_LOCUS42859</name>
    <name evidence="3" type="ORF">SRO942_LOCUS44201</name>
</gene>